<dbReference type="Gene3D" id="3.30.40.10">
    <property type="entry name" value="Zinc/RING finger domain, C3HC4 (zinc finger)"/>
    <property type="match status" value="1"/>
</dbReference>
<dbReference type="GO" id="GO:0006511">
    <property type="term" value="P:ubiquitin-dependent protein catabolic process"/>
    <property type="evidence" value="ECO:0007669"/>
    <property type="project" value="TreeGrafter"/>
</dbReference>
<dbReference type="InterPro" id="IPR051834">
    <property type="entry name" value="RING_finger_E3_ligase"/>
</dbReference>
<dbReference type="GO" id="GO:0061630">
    <property type="term" value="F:ubiquitin protein ligase activity"/>
    <property type="evidence" value="ECO:0007669"/>
    <property type="project" value="TreeGrafter"/>
</dbReference>
<dbReference type="PANTHER" id="PTHR45931">
    <property type="entry name" value="SI:CH211-59O9.10"/>
    <property type="match status" value="1"/>
</dbReference>
<keyword evidence="7" id="KW-1185">Reference proteome</keyword>
<reference evidence="6 7" key="1">
    <citation type="journal article" date="2014" name="PLoS ONE">
        <title>Global Analysis of Gene Expression Profiles in Physic Nut (Jatropha curcas L.) Seedlings Exposed to Salt Stress.</title>
        <authorList>
            <person name="Zhang L."/>
            <person name="Zhang C."/>
            <person name="Wu P."/>
            <person name="Chen Y."/>
            <person name="Li M."/>
            <person name="Jiang H."/>
            <person name="Wu G."/>
        </authorList>
    </citation>
    <scope>NUCLEOTIDE SEQUENCE [LARGE SCALE GENOMIC DNA]</scope>
    <source>
        <strain evidence="7">cv. GZQX0401</strain>
        <tissue evidence="6">Young leaves</tissue>
    </source>
</reference>
<keyword evidence="1" id="KW-0479">Metal-binding</keyword>
<dbReference type="InterPro" id="IPR013083">
    <property type="entry name" value="Znf_RING/FYVE/PHD"/>
</dbReference>
<dbReference type="PANTHER" id="PTHR45931:SF16">
    <property type="entry name" value="RING_U-BOX SUPERFAMILY PROTEIN"/>
    <property type="match status" value="1"/>
</dbReference>
<evidence type="ECO:0000256" key="1">
    <source>
        <dbReference type="ARBA" id="ARBA00022723"/>
    </source>
</evidence>
<evidence type="ECO:0000256" key="2">
    <source>
        <dbReference type="ARBA" id="ARBA00022771"/>
    </source>
</evidence>
<dbReference type="Proteomes" id="UP000027138">
    <property type="component" value="Unassembled WGS sequence"/>
</dbReference>
<keyword evidence="3" id="KW-0862">Zinc</keyword>
<dbReference type="Pfam" id="PF13639">
    <property type="entry name" value="zf-RING_2"/>
    <property type="match status" value="1"/>
</dbReference>
<dbReference type="GO" id="GO:0008270">
    <property type="term" value="F:zinc ion binding"/>
    <property type="evidence" value="ECO:0007669"/>
    <property type="project" value="UniProtKB-KW"/>
</dbReference>
<feature type="domain" description="RING-type" evidence="5">
    <location>
        <begin position="57"/>
        <end position="98"/>
    </location>
</feature>
<dbReference type="SUPFAM" id="SSF57850">
    <property type="entry name" value="RING/U-box"/>
    <property type="match status" value="1"/>
</dbReference>
<dbReference type="AlphaFoldDB" id="A0A067KCF7"/>
<evidence type="ECO:0000259" key="5">
    <source>
        <dbReference type="PROSITE" id="PS50089"/>
    </source>
</evidence>
<dbReference type="SMART" id="SM00184">
    <property type="entry name" value="RING"/>
    <property type="match status" value="1"/>
</dbReference>
<evidence type="ECO:0000256" key="4">
    <source>
        <dbReference type="PROSITE-ProRule" id="PRU00175"/>
    </source>
</evidence>
<dbReference type="EMBL" id="KK914539">
    <property type="protein sequence ID" value="KDP33807.1"/>
    <property type="molecule type" value="Genomic_DNA"/>
</dbReference>
<proteinExistence type="predicted"/>
<keyword evidence="2 4" id="KW-0863">Zinc-finger</keyword>
<evidence type="ECO:0000256" key="3">
    <source>
        <dbReference type="ARBA" id="ARBA00022833"/>
    </source>
</evidence>
<accession>A0A067KCF7</accession>
<sequence length="103" mass="10970">MATVSSDSNTAFSTCLIDVSFDMDEALTLPPNFGHQVSVSESLIADMPTVSTDHDTCSICMESFESGRAGKRVPCGHVYHAACISSWLSNCNSCPLCRCNISG</sequence>
<dbReference type="PROSITE" id="PS50089">
    <property type="entry name" value="ZF_RING_2"/>
    <property type="match status" value="1"/>
</dbReference>
<name>A0A067KCF7_JATCU</name>
<evidence type="ECO:0000313" key="7">
    <source>
        <dbReference type="Proteomes" id="UP000027138"/>
    </source>
</evidence>
<organism evidence="6 7">
    <name type="scientific">Jatropha curcas</name>
    <name type="common">Barbados nut</name>
    <dbReference type="NCBI Taxonomy" id="180498"/>
    <lineage>
        <taxon>Eukaryota</taxon>
        <taxon>Viridiplantae</taxon>
        <taxon>Streptophyta</taxon>
        <taxon>Embryophyta</taxon>
        <taxon>Tracheophyta</taxon>
        <taxon>Spermatophyta</taxon>
        <taxon>Magnoliopsida</taxon>
        <taxon>eudicotyledons</taxon>
        <taxon>Gunneridae</taxon>
        <taxon>Pentapetalae</taxon>
        <taxon>rosids</taxon>
        <taxon>fabids</taxon>
        <taxon>Malpighiales</taxon>
        <taxon>Euphorbiaceae</taxon>
        <taxon>Crotonoideae</taxon>
        <taxon>Jatropheae</taxon>
        <taxon>Jatropha</taxon>
    </lineage>
</organism>
<protein>
    <recommendedName>
        <fullName evidence="5">RING-type domain-containing protein</fullName>
    </recommendedName>
</protein>
<dbReference type="GO" id="GO:0005634">
    <property type="term" value="C:nucleus"/>
    <property type="evidence" value="ECO:0007669"/>
    <property type="project" value="TreeGrafter"/>
</dbReference>
<dbReference type="OrthoDB" id="21204at2759"/>
<evidence type="ECO:0000313" key="6">
    <source>
        <dbReference type="EMBL" id="KDP33807.1"/>
    </source>
</evidence>
<dbReference type="InterPro" id="IPR001841">
    <property type="entry name" value="Znf_RING"/>
</dbReference>
<gene>
    <name evidence="6" type="ORF">JCGZ_07378</name>
</gene>